<dbReference type="Proteomes" id="UP001500021">
    <property type="component" value="Unassembled WGS sequence"/>
</dbReference>
<proteinExistence type="predicted"/>
<reference evidence="1 2" key="1">
    <citation type="journal article" date="2019" name="Int. J. Syst. Evol. Microbiol.">
        <title>The Global Catalogue of Microorganisms (GCM) 10K type strain sequencing project: providing services to taxonomists for standard genome sequencing and annotation.</title>
        <authorList>
            <consortium name="The Broad Institute Genomics Platform"/>
            <consortium name="The Broad Institute Genome Sequencing Center for Infectious Disease"/>
            <person name="Wu L."/>
            <person name="Ma J."/>
        </authorList>
    </citation>
    <scope>NUCLEOTIDE SEQUENCE [LARGE SCALE GENOMIC DNA]</scope>
    <source>
        <strain evidence="1 2">JCM 15608</strain>
    </source>
</reference>
<keyword evidence="2" id="KW-1185">Reference proteome</keyword>
<accession>A0ABN1L731</accession>
<sequence length="64" mass="7159">MPEQQQLEMVIHDARKPLNHISMQAELLKLMVEQSASPADIKQLADQIISASKECSAIMQTLVK</sequence>
<name>A0ABN1L731_9GAMM</name>
<comment type="caution">
    <text evidence="1">The sequence shown here is derived from an EMBL/GenBank/DDBJ whole genome shotgun (WGS) entry which is preliminary data.</text>
</comment>
<evidence type="ECO:0008006" key="3">
    <source>
        <dbReference type="Google" id="ProtNLM"/>
    </source>
</evidence>
<dbReference type="EMBL" id="BAAAFA010000006">
    <property type="protein sequence ID" value="GAA0817473.1"/>
    <property type="molecule type" value="Genomic_DNA"/>
</dbReference>
<protein>
    <recommendedName>
        <fullName evidence="3">Histidine kinase</fullName>
    </recommendedName>
</protein>
<dbReference type="RefSeq" id="WP_215978920.1">
    <property type="nucleotide sequence ID" value="NZ_BAAAFA010000006.1"/>
</dbReference>
<organism evidence="1 2">
    <name type="scientific">Colwellia asteriadis</name>
    <dbReference type="NCBI Taxonomy" id="517723"/>
    <lineage>
        <taxon>Bacteria</taxon>
        <taxon>Pseudomonadati</taxon>
        <taxon>Pseudomonadota</taxon>
        <taxon>Gammaproteobacteria</taxon>
        <taxon>Alteromonadales</taxon>
        <taxon>Colwelliaceae</taxon>
        <taxon>Colwellia</taxon>
    </lineage>
</organism>
<evidence type="ECO:0000313" key="2">
    <source>
        <dbReference type="Proteomes" id="UP001500021"/>
    </source>
</evidence>
<gene>
    <name evidence="1" type="ORF">GCM10009111_18730</name>
</gene>
<evidence type="ECO:0000313" key="1">
    <source>
        <dbReference type="EMBL" id="GAA0817473.1"/>
    </source>
</evidence>